<accession>A0AAD1X8G4</accession>
<name>A0AAD1X8G4_EUPCR</name>
<protein>
    <submittedName>
        <fullName evidence="2">Uncharacterized protein</fullName>
    </submittedName>
</protein>
<evidence type="ECO:0000256" key="1">
    <source>
        <dbReference type="SAM" id="MobiDB-lite"/>
    </source>
</evidence>
<comment type="caution">
    <text evidence="2">The sequence shown here is derived from an EMBL/GenBank/DDBJ whole genome shotgun (WGS) entry which is preliminary data.</text>
</comment>
<reference evidence="2" key="1">
    <citation type="submission" date="2023-07" db="EMBL/GenBank/DDBJ databases">
        <authorList>
            <consortium name="AG Swart"/>
            <person name="Singh M."/>
            <person name="Singh A."/>
            <person name="Seah K."/>
            <person name="Emmerich C."/>
        </authorList>
    </citation>
    <scope>NUCLEOTIDE SEQUENCE</scope>
    <source>
        <strain evidence="2">DP1</strain>
    </source>
</reference>
<dbReference type="EMBL" id="CAMPGE010003750">
    <property type="protein sequence ID" value="CAI2362597.1"/>
    <property type="molecule type" value="Genomic_DNA"/>
</dbReference>
<dbReference type="AlphaFoldDB" id="A0AAD1X8G4"/>
<evidence type="ECO:0000313" key="2">
    <source>
        <dbReference type="EMBL" id="CAI2362597.1"/>
    </source>
</evidence>
<gene>
    <name evidence="2" type="ORF">ECRASSUSDP1_LOCUS3921</name>
</gene>
<organism evidence="2 3">
    <name type="scientific">Euplotes crassus</name>
    <dbReference type="NCBI Taxonomy" id="5936"/>
    <lineage>
        <taxon>Eukaryota</taxon>
        <taxon>Sar</taxon>
        <taxon>Alveolata</taxon>
        <taxon>Ciliophora</taxon>
        <taxon>Intramacronucleata</taxon>
        <taxon>Spirotrichea</taxon>
        <taxon>Hypotrichia</taxon>
        <taxon>Euplotida</taxon>
        <taxon>Euplotidae</taxon>
        <taxon>Moneuplotes</taxon>
    </lineage>
</organism>
<feature type="region of interest" description="Disordered" evidence="1">
    <location>
        <begin position="514"/>
        <end position="534"/>
    </location>
</feature>
<proteinExistence type="predicted"/>
<sequence>MENQEEISKEQFVNPINCAVSAVDEIVQKGADTLYDKYLQSILPAHELNIVTESLRHVLRSNFIARDHGEHWHDDEDQEATQPVVCRWANGEIPVDTRIVIKVPEEPESLNLIKTATKSMSSYIKKKMKLLSSKQKSFKEFKPKIEHIDETDSMIPQLRKAREKEKELGVINPAFPHLNMEGQIDRLRKKVEKDAKRKKIESDIKKKKKKVNITNMATENINLDRNKPFTTNDEGHPIIIKAVNKNRLPHNDVSTSTKVNLDSSSVEYGKIDHLKHLYGVPAGHHIPPPSFENPHPLDTDDDGNMQEITALQPPPSQVLTLKSGVLLNENGNILNGPEADHKSRMTKEMYQTTLGNQSMQRKKFHEQRFREKANLNSSPQTGHNNSTGRINLKYGSTGKFSLKKGYKKMLKRRIDNITGSAQKDTVLINQSNTSWKDEIIIQDSRNLKTTDSKFSINMNESFVSLHGERYNTQISNRSLSQKSFKEALEKKRPGTVEEAYQIPKIKMKSGMPLLGIKRPRNRNFSTKSKDHNSSYDRVRNYKSKHFNDTNPVYGAIDAFNRTVLKNAHDVATSGSGSKKIAVRPTSNQYTSTSTVGFYPSINKGPKDRANGLKNILVFRNTFSNKFQL</sequence>
<dbReference type="Proteomes" id="UP001295684">
    <property type="component" value="Unassembled WGS sequence"/>
</dbReference>
<keyword evidence="3" id="KW-1185">Reference proteome</keyword>
<evidence type="ECO:0000313" key="3">
    <source>
        <dbReference type="Proteomes" id="UP001295684"/>
    </source>
</evidence>